<sequence>MVNKESVVVVTGAANGIGREIVKLYGELGANVILVDQDRKGGEEAAATLKDAGVNALFIEGDVGEEATALHVMDVIRGQFGHLDILINNAGVSAFVPLLEMTTEQWDRIIHSNLRSVFLFAREGSKLMEENGCIINIASTRAFQSEPDSEAYAATKGGIIALTHALSASLAEKRIRVNAVSPGWIETKEYEELREKDHEQHFSKRVGTPADIARLCLFLSDSRNNFINGENIIVDGGMTKKMIYE</sequence>
<dbReference type="PROSITE" id="PS00061">
    <property type="entry name" value="ADH_SHORT"/>
    <property type="match status" value="1"/>
</dbReference>
<gene>
    <name evidence="3" type="ORF">CYL18_11695</name>
</gene>
<dbReference type="InterPro" id="IPR036291">
    <property type="entry name" value="NAD(P)-bd_dom_sf"/>
</dbReference>
<dbReference type="PRINTS" id="PR00081">
    <property type="entry name" value="GDHRDH"/>
</dbReference>
<dbReference type="RefSeq" id="WP_104849694.1">
    <property type="nucleotide sequence ID" value="NZ_PKOZ01000006.1"/>
</dbReference>
<reference evidence="3 4" key="1">
    <citation type="submission" date="2017-12" db="EMBL/GenBank/DDBJ databases">
        <title>Taxonomic description and draft genome of Pradoshia cofamensis Gen. nov., sp. nov., a thermotolerant bacillale isolated from anterior gut of earthworm Eisenia fetida.</title>
        <authorList>
            <person name="Saha T."/>
            <person name="Chakraborty R."/>
        </authorList>
    </citation>
    <scope>NUCLEOTIDE SEQUENCE [LARGE SCALE GENOMIC DNA]</scope>
    <source>
        <strain evidence="3 4">EAG3</strain>
    </source>
</reference>
<comment type="similarity">
    <text evidence="1">Belongs to the short-chain dehydrogenases/reductases (SDR) family.</text>
</comment>
<dbReference type="InterPro" id="IPR020904">
    <property type="entry name" value="Sc_DH/Rdtase_CS"/>
</dbReference>
<evidence type="ECO:0000313" key="3">
    <source>
        <dbReference type="EMBL" id="PQD94989.1"/>
    </source>
</evidence>
<dbReference type="Pfam" id="PF13561">
    <property type="entry name" value="adh_short_C2"/>
    <property type="match status" value="1"/>
</dbReference>
<dbReference type="PRINTS" id="PR00080">
    <property type="entry name" value="SDRFAMILY"/>
</dbReference>
<dbReference type="PANTHER" id="PTHR42760">
    <property type="entry name" value="SHORT-CHAIN DEHYDROGENASES/REDUCTASES FAMILY MEMBER"/>
    <property type="match status" value="1"/>
</dbReference>
<dbReference type="GO" id="GO:0016616">
    <property type="term" value="F:oxidoreductase activity, acting on the CH-OH group of donors, NAD or NADP as acceptor"/>
    <property type="evidence" value="ECO:0007669"/>
    <property type="project" value="TreeGrafter"/>
</dbReference>
<dbReference type="EMBL" id="PKOZ01000006">
    <property type="protein sequence ID" value="PQD94989.1"/>
    <property type="molecule type" value="Genomic_DNA"/>
</dbReference>
<dbReference type="PANTHER" id="PTHR42760:SF133">
    <property type="entry name" value="3-OXOACYL-[ACYL-CARRIER-PROTEIN] REDUCTASE"/>
    <property type="match status" value="1"/>
</dbReference>
<dbReference type="InterPro" id="IPR002347">
    <property type="entry name" value="SDR_fam"/>
</dbReference>
<keyword evidence="4" id="KW-1185">Reference proteome</keyword>
<dbReference type="Gene3D" id="3.40.50.720">
    <property type="entry name" value="NAD(P)-binding Rossmann-like Domain"/>
    <property type="match status" value="1"/>
</dbReference>
<name>A0A2S7MYZ2_9BACI</name>
<dbReference type="Proteomes" id="UP000239663">
    <property type="component" value="Unassembled WGS sequence"/>
</dbReference>
<dbReference type="FunFam" id="3.40.50.720:FF:000084">
    <property type="entry name" value="Short-chain dehydrogenase reductase"/>
    <property type="match status" value="1"/>
</dbReference>
<evidence type="ECO:0000256" key="2">
    <source>
        <dbReference type="ARBA" id="ARBA00023002"/>
    </source>
</evidence>
<dbReference type="AlphaFoldDB" id="A0A2S7MYZ2"/>
<evidence type="ECO:0000256" key="1">
    <source>
        <dbReference type="ARBA" id="ARBA00006484"/>
    </source>
</evidence>
<dbReference type="GO" id="GO:0008206">
    <property type="term" value="P:bile acid metabolic process"/>
    <property type="evidence" value="ECO:0007669"/>
    <property type="project" value="UniProtKB-ARBA"/>
</dbReference>
<dbReference type="SUPFAM" id="SSF51735">
    <property type="entry name" value="NAD(P)-binding Rossmann-fold domains"/>
    <property type="match status" value="1"/>
</dbReference>
<dbReference type="OrthoDB" id="9803333at2"/>
<proteinExistence type="inferred from homology"/>
<protein>
    <submittedName>
        <fullName evidence="3">3-ketoacyl-ACP reductase</fullName>
    </submittedName>
</protein>
<accession>A0A2S7MYZ2</accession>
<organism evidence="3 4">
    <name type="scientific">Pradoshia eiseniae</name>
    <dbReference type="NCBI Taxonomy" id="2064768"/>
    <lineage>
        <taxon>Bacteria</taxon>
        <taxon>Bacillati</taxon>
        <taxon>Bacillota</taxon>
        <taxon>Bacilli</taxon>
        <taxon>Bacillales</taxon>
        <taxon>Bacillaceae</taxon>
        <taxon>Pradoshia</taxon>
    </lineage>
</organism>
<evidence type="ECO:0000313" key="4">
    <source>
        <dbReference type="Proteomes" id="UP000239663"/>
    </source>
</evidence>
<comment type="caution">
    <text evidence="3">The sequence shown here is derived from an EMBL/GenBank/DDBJ whole genome shotgun (WGS) entry which is preliminary data.</text>
</comment>
<keyword evidence="2" id="KW-0560">Oxidoreductase</keyword>